<dbReference type="InterPro" id="IPR037013">
    <property type="entry name" value="GSH-S_sub-bd_sf"/>
</dbReference>
<keyword evidence="9 13" id="KW-0547">Nucleotide-binding</keyword>
<dbReference type="GO" id="GO:0005829">
    <property type="term" value="C:cytosol"/>
    <property type="evidence" value="ECO:0007669"/>
    <property type="project" value="TreeGrafter"/>
</dbReference>
<dbReference type="InterPro" id="IPR005615">
    <property type="entry name" value="Glutathione_synthase"/>
</dbReference>
<evidence type="ECO:0000256" key="7">
    <source>
        <dbReference type="ARBA" id="ARBA00022684"/>
    </source>
</evidence>
<reference evidence="17 18" key="1">
    <citation type="journal article" date="2023" name="Insect Mol. Biol.">
        <title>Genome sequencing provides insights into the evolution of gene families encoding plant cell wall-degrading enzymes in longhorned beetles.</title>
        <authorList>
            <person name="Shin N.R."/>
            <person name="Okamura Y."/>
            <person name="Kirsch R."/>
            <person name="Pauchet Y."/>
        </authorList>
    </citation>
    <scope>NUCLEOTIDE SEQUENCE [LARGE SCALE GENOMIC DNA]</scope>
    <source>
        <strain evidence="17">EAD_L_NR</strain>
    </source>
</reference>
<keyword evidence="11 13" id="KW-0460">Magnesium</keyword>
<evidence type="ECO:0000256" key="11">
    <source>
        <dbReference type="ARBA" id="ARBA00022842"/>
    </source>
</evidence>
<evidence type="ECO:0000256" key="3">
    <source>
        <dbReference type="ARBA" id="ARBA00011738"/>
    </source>
</evidence>
<evidence type="ECO:0000256" key="5">
    <source>
        <dbReference type="ARBA" id="ARBA00020821"/>
    </source>
</evidence>
<feature type="binding site" evidence="14">
    <location>
        <position position="471"/>
    </location>
    <ligand>
        <name>substrate</name>
    </ligand>
</feature>
<evidence type="ECO:0000256" key="9">
    <source>
        <dbReference type="ARBA" id="ARBA00022741"/>
    </source>
</evidence>
<sequence length="496" mass="55584">MQQDVPYLPNCIPIPLPEDVLVELVEKSKDWAIMHGAAMRSKTNFTEDSLNFAPFILLPSTFPRQEFKRAVDVQVVLNELVHRVAHSREFLTSTLKETIQVDEFTGNLFKIYETVQDEGVTQPLSLGLVRNDVMLEAVRSDSPNMKCGSEHMPDCCLKQVEFNTIASGFGWLGPVSAEIQRFVLQELGYFENIGNLPENNALAGLCQGMLEAWKIYGRPKAVILFIVEDVTYNICDQRFHEFKIRELNPHVKVIRRTLTQIGDNATLNSNNELIIDDCEVAVIYFRAGYEPGHYPSKKEWDARLLMERSQAIKCPSIQYHLAGTKKVQQALSRSGVVEQFLTESKKIESVKDIFTGLYGLDFDELGDQAVQMALDEPERFVLKPQREGGGNNIYGTDVREAMLKMKDTRERTAWILMERIQPPLSTGYMVRPGGPNPPPICEMVSELGIFGVVIGDSDKILVNKQVGHMLRTKVSTANEGGVAAGLGALDSPYLIG</sequence>
<dbReference type="Pfam" id="PF03199">
    <property type="entry name" value="GSH_synthase"/>
    <property type="match status" value="1"/>
</dbReference>
<evidence type="ECO:0000256" key="15">
    <source>
        <dbReference type="PIRSR" id="PIRSR001558-2"/>
    </source>
</evidence>
<dbReference type="PIRSF" id="PIRSF001558">
    <property type="entry name" value="GSHase"/>
    <property type="match status" value="1"/>
</dbReference>
<evidence type="ECO:0000256" key="4">
    <source>
        <dbReference type="ARBA" id="ARBA00012214"/>
    </source>
</evidence>
<name>A0AAV8WIA4_9CUCU</name>
<dbReference type="EMBL" id="JANEYG010000001">
    <property type="protein sequence ID" value="KAJ8925857.1"/>
    <property type="molecule type" value="Genomic_DNA"/>
</dbReference>
<feature type="binding site" evidence="14">
    <location>
        <begin position="417"/>
        <end position="420"/>
    </location>
    <ligand>
        <name>ATP</name>
        <dbReference type="ChEBI" id="CHEBI:30616"/>
    </ligand>
</feature>
<dbReference type="Gene3D" id="3.30.470.20">
    <property type="entry name" value="ATP-grasp fold, B domain"/>
    <property type="match status" value="1"/>
</dbReference>
<feature type="binding site" evidence="14">
    <location>
        <position position="237"/>
    </location>
    <ligand>
        <name>substrate</name>
    </ligand>
</feature>
<keyword evidence="6 13" id="KW-0436">Ligase</keyword>
<dbReference type="NCBIfam" id="TIGR01986">
    <property type="entry name" value="glut_syn_euk"/>
    <property type="match status" value="1"/>
</dbReference>
<comment type="similarity">
    <text evidence="2 13">Belongs to the eukaryotic GSH synthase family.</text>
</comment>
<dbReference type="GO" id="GO:0000287">
    <property type="term" value="F:magnesium ion binding"/>
    <property type="evidence" value="ECO:0007669"/>
    <property type="project" value="UniProtKB-UniRule"/>
</dbReference>
<evidence type="ECO:0000256" key="14">
    <source>
        <dbReference type="PIRSR" id="PIRSR001558-1"/>
    </source>
</evidence>
<dbReference type="FunFam" id="3.30.1490.80:FF:000009">
    <property type="entry name" value="Glutathione synthetase"/>
    <property type="match status" value="1"/>
</dbReference>
<comment type="caution">
    <text evidence="17">The sequence shown here is derived from an EMBL/GenBank/DDBJ whole genome shotgun (WGS) entry which is preliminary data.</text>
</comment>
<dbReference type="Gene3D" id="3.40.50.1760">
    <property type="entry name" value="Glutathione synthase, substrate-binding domain superfamily, eukaryotic"/>
    <property type="match status" value="1"/>
</dbReference>
<evidence type="ECO:0000256" key="2">
    <source>
        <dbReference type="ARBA" id="ARBA00010385"/>
    </source>
</evidence>
<dbReference type="EC" id="6.3.2.3" evidence="4 13"/>
<feature type="domain" description="Glutathione synthase substrate-binding" evidence="16">
    <location>
        <begin position="221"/>
        <end position="322"/>
    </location>
</feature>
<keyword evidence="8 13" id="KW-0479">Metal-binding</keyword>
<proteinExistence type="inferred from homology"/>
<evidence type="ECO:0000313" key="18">
    <source>
        <dbReference type="Proteomes" id="UP001159042"/>
    </source>
</evidence>
<dbReference type="Pfam" id="PF03917">
    <property type="entry name" value="GSH_synth_ATP"/>
    <property type="match status" value="1"/>
</dbReference>
<dbReference type="Gene3D" id="3.30.1490.80">
    <property type="match status" value="1"/>
</dbReference>
<dbReference type="GO" id="GO:0005524">
    <property type="term" value="F:ATP binding"/>
    <property type="evidence" value="ECO:0007669"/>
    <property type="project" value="UniProtKB-UniRule"/>
</dbReference>
<dbReference type="FunFam" id="3.40.50.1760:FF:000007">
    <property type="entry name" value="Glutathione synthetase"/>
    <property type="match status" value="1"/>
</dbReference>
<dbReference type="PANTHER" id="PTHR11130">
    <property type="entry name" value="GLUTATHIONE SYNTHETASE"/>
    <property type="match status" value="1"/>
</dbReference>
<keyword evidence="10 13" id="KW-0067">ATP-binding</keyword>
<protein>
    <recommendedName>
        <fullName evidence="5 13">Glutathione synthetase</fullName>
        <shortName evidence="13">GSH-S</shortName>
        <ecNumber evidence="4 13">6.3.2.3</ecNumber>
    </recommendedName>
</protein>
<comment type="cofactor">
    <cofactor evidence="13 15">
        <name>Mg(2+)</name>
        <dbReference type="ChEBI" id="CHEBI:18420"/>
    </cofactor>
    <text evidence="13 15">Binds 1 Mg(2+) ion per subunit.</text>
</comment>
<dbReference type="GO" id="GO:0043295">
    <property type="term" value="F:glutathione binding"/>
    <property type="evidence" value="ECO:0007669"/>
    <property type="project" value="UniProtKB-UniRule"/>
</dbReference>
<comment type="pathway">
    <text evidence="1 13">Sulfur metabolism; glutathione biosynthesis; glutathione from L-cysteine and L-glutamate: step 2/2.</text>
</comment>
<dbReference type="FunFam" id="3.30.470.20:FF:000141">
    <property type="entry name" value="Glutathione synthetase"/>
    <property type="match status" value="1"/>
</dbReference>
<evidence type="ECO:0000256" key="12">
    <source>
        <dbReference type="ARBA" id="ARBA00048871"/>
    </source>
</evidence>
<feature type="binding site" evidence="14">
    <location>
        <position position="394"/>
    </location>
    <ligand>
        <name>ATP</name>
        <dbReference type="ChEBI" id="CHEBI:30616"/>
    </ligand>
</feature>
<evidence type="ECO:0000259" key="16">
    <source>
        <dbReference type="Pfam" id="PF03199"/>
    </source>
</evidence>
<dbReference type="Gene3D" id="1.10.1080.10">
    <property type="entry name" value="Glutathione Synthetase, Chain A, domain 3"/>
    <property type="match status" value="1"/>
</dbReference>
<comment type="subunit">
    <text evidence="3">Homodimer.</text>
</comment>
<dbReference type="PANTHER" id="PTHR11130:SF0">
    <property type="entry name" value="GLUTATHIONE SYNTHETASE"/>
    <property type="match status" value="1"/>
</dbReference>
<dbReference type="AlphaFoldDB" id="A0AAV8WIA4"/>
<dbReference type="FunFam" id="3.30.1490.50:FF:000001">
    <property type="entry name" value="Glutathione synthetase"/>
    <property type="match status" value="1"/>
</dbReference>
<dbReference type="InterPro" id="IPR014042">
    <property type="entry name" value="Glutathione_synthase_a-hlx"/>
</dbReference>
<keyword evidence="7 13" id="KW-0317">Glutathione biosynthesis</keyword>
<dbReference type="SUPFAM" id="SSF56059">
    <property type="entry name" value="Glutathione synthetase ATP-binding domain-like"/>
    <property type="match status" value="1"/>
</dbReference>
<feature type="binding site" evidence="14">
    <location>
        <position position="446"/>
    </location>
    <ligand>
        <name>ATP</name>
        <dbReference type="ChEBI" id="CHEBI:30616"/>
    </ligand>
</feature>
<keyword evidence="18" id="KW-1185">Reference proteome</keyword>
<feature type="binding site" evidence="14">
    <location>
        <position position="479"/>
    </location>
    <ligand>
        <name>ATP</name>
        <dbReference type="ChEBI" id="CHEBI:30616"/>
    </ligand>
</feature>
<dbReference type="InterPro" id="IPR014709">
    <property type="entry name" value="Glutathione_synthase_C_euk"/>
</dbReference>
<dbReference type="Proteomes" id="UP001159042">
    <property type="component" value="Unassembled WGS sequence"/>
</dbReference>
<evidence type="ECO:0000313" key="17">
    <source>
        <dbReference type="EMBL" id="KAJ8925857.1"/>
    </source>
</evidence>
<evidence type="ECO:0000256" key="13">
    <source>
        <dbReference type="PIRNR" id="PIRNR001558"/>
    </source>
</evidence>
<feature type="binding site" evidence="14">
    <location>
        <begin position="383"/>
        <end position="392"/>
    </location>
    <ligand>
        <name>ATP</name>
        <dbReference type="ChEBI" id="CHEBI:30616"/>
    </ligand>
</feature>
<evidence type="ECO:0000256" key="10">
    <source>
        <dbReference type="ARBA" id="ARBA00022840"/>
    </source>
</evidence>
<dbReference type="GO" id="GO:0004363">
    <property type="term" value="F:glutathione synthase activity"/>
    <property type="evidence" value="ECO:0007669"/>
    <property type="project" value="UniProtKB-UniRule"/>
</dbReference>
<comment type="catalytic activity">
    <reaction evidence="12">
        <text>gamma-L-glutamyl-L-cysteine + glycine + ATP = glutathione + ADP + phosphate + H(+)</text>
        <dbReference type="Rhea" id="RHEA:13557"/>
        <dbReference type="ChEBI" id="CHEBI:15378"/>
        <dbReference type="ChEBI" id="CHEBI:30616"/>
        <dbReference type="ChEBI" id="CHEBI:43474"/>
        <dbReference type="ChEBI" id="CHEBI:57305"/>
        <dbReference type="ChEBI" id="CHEBI:57925"/>
        <dbReference type="ChEBI" id="CHEBI:58173"/>
        <dbReference type="ChEBI" id="CHEBI:456216"/>
        <dbReference type="EC" id="6.3.2.3"/>
    </reaction>
    <physiologicalReaction direction="left-to-right" evidence="12">
        <dbReference type="Rhea" id="RHEA:13558"/>
    </physiologicalReaction>
</comment>
<organism evidence="17 18">
    <name type="scientific">Exocentrus adspersus</name>
    <dbReference type="NCBI Taxonomy" id="1586481"/>
    <lineage>
        <taxon>Eukaryota</taxon>
        <taxon>Metazoa</taxon>
        <taxon>Ecdysozoa</taxon>
        <taxon>Arthropoda</taxon>
        <taxon>Hexapoda</taxon>
        <taxon>Insecta</taxon>
        <taxon>Pterygota</taxon>
        <taxon>Neoptera</taxon>
        <taxon>Endopterygota</taxon>
        <taxon>Coleoptera</taxon>
        <taxon>Polyphaga</taxon>
        <taxon>Cucujiformia</taxon>
        <taxon>Chrysomeloidea</taxon>
        <taxon>Cerambycidae</taxon>
        <taxon>Lamiinae</taxon>
        <taxon>Acanthocinini</taxon>
        <taxon>Exocentrus</taxon>
    </lineage>
</organism>
<evidence type="ECO:0000256" key="1">
    <source>
        <dbReference type="ARBA" id="ARBA00004965"/>
    </source>
</evidence>
<feature type="binding site" evidence="15">
    <location>
        <position position="387"/>
    </location>
    <ligand>
        <name>Mg(2+)</name>
        <dbReference type="ChEBI" id="CHEBI:18420"/>
    </ligand>
</feature>
<feature type="binding site" evidence="14">
    <location>
        <position position="325"/>
    </location>
    <ligand>
        <name>ATP</name>
        <dbReference type="ChEBI" id="CHEBI:30616"/>
    </ligand>
</feature>
<accession>A0AAV8WIA4</accession>
<evidence type="ECO:0000256" key="8">
    <source>
        <dbReference type="ARBA" id="ARBA00022723"/>
    </source>
</evidence>
<dbReference type="InterPro" id="IPR016185">
    <property type="entry name" value="PreATP-grasp_dom_sf"/>
</dbReference>
<dbReference type="InterPro" id="IPR004887">
    <property type="entry name" value="GSH_synth_subst-bd"/>
</dbReference>
<dbReference type="InterPro" id="IPR014049">
    <property type="entry name" value="Glutathione_synthase_N_euk"/>
</dbReference>
<dbReference type="SUPFAM" id="SSF52440">
    <property type="entry name" value="PreATP-grasp domain"/>
    <property type="match status" value="1"/>
</dbReference>
<feature type="binding site" evidence="14">
    <location>
        <position position="473"/>
    </location>
    <ligand>
        <name>ATP</name>
        <dbReference type="ChEBI" id="CHEBI:30616"/>
    </ligand>
</feature>
<dbReference type="Gene3D" id="3.30.1490.50">
    <property type="match status" value="1"/>
</dbReference>
<evidence type="ECO:0000256" key="6">
    <source>
        <dbReference type="ARBA" id="ARBA00022598"/>
    </source>
</evidence>
<gene>
    <name evidence="17" type="ORF">NQ315_009709</name>
</gene>